<evidence type="ECO:0000256" key="1">
    <source>
        <dbReference type="ARBA" id="ARBA00007754"/>
    </source>
</evidence>
<dbReference type="Pfam" id="PF02156">
    <property type="entry name" value="Glyco_hydro_26"/>
    <property type="match status" value="1"/>
</dbReference>
<accession>A0ABV8XQ18</accession>
<dbReference type="PANTHER" id="PTHR40079:SF4">
    <property type="entry name" value="GH26 DOMAIN-CONTAINING PROTEIN-RELATED"/>
    <property type="match status" value="1"/>
</dbReference>
<dbReference type="SUPFAM" id="SSF51445">
    <property type="entry name" value="(Trans)glycosidases"/>
    <property type="match status" value="1"/>
</dbReference>
<reference evidence="8" key="1">
    <citation type="journal article" date="2019" name="Int. J. Syst. Evol. Microbiol.">
        <title>The Global Catalogue of Microorganisms (GCM) 10K type strain sequencing project: providing services to taxonomists for standard genome sequencing and annotation.</title>
        <authorList>
            <consortium name="The Broad Institute Genomics Platform"/>
            <consortium name="The Broad Institute Genome Sequencing Center for Infectious Disease"/>
            <person name="Wu L."/>
            <person name="Ma J."/>
        </authorList>
    </citation>
    <scope>NUCLEOTIDE SEQUENCE [LARGE SCALE GENOMIC DNA]</scope>
    <source>
        <strain evidence="8">CCUG 56029</strain>
    </source>
</reference>
<dbReference type="InterPro" id="IPR017853">
    <property type="entry name" value="GH"/>
</dbReference>
<dbReference type="PROSITE" id="PS51764">
    <property type="entry name" value="GH26"/>
    <property type="match status" value="1"/>
</dbReference>
<organism evidence="7 8">
    <name type="scientific">Deinococcus navajonensis</name>
    <dbReference type="NCBI Taxonomy" id="309884"/>
    <lineage>
        <taxon>Bacteria</taxon>
        <taxon>Thermotogati</taxon>
        <taxon>Deinococcota</taxon>
        <taxon>Deinococci</taxon>
        <taxon>Deinococcales</taxon>
        <taxon>Deinococcaceae</taxon>
        <taxon>Deinococcus</taxon>
    </lineage>
</organism>
<feature type="domain" description="GH26" evidence="6">
    <location>
        <begin position="1"/>
        <end position="296"/>
    </location>
</feature>
<feature type="chain" id="PRO_5046163423" evidence="5">
    <location>
        <begin position="22"/>
        <end position="304"/>
    </location>
</feature>
<proteinExistence type="inferred from homology"/>
<dbReference type="InterPro" id="IPR000805">
    <property type="entry name" value="Glyco_hydro_26"/>
</dbReference>
<evidence type="ECO:0000313" key="8">
    <source>
        <dbReference type="Proteomes" id="UP001595998"/>
    </source>
</evidence>
<comment type="caution">
    <text evidence="7">The sequence shown here is derived from an EMBL/GenBank/DDBJ whole genome shotgun (WGS) entry which is preliminary data.</text>
</comment>
<dbReference type="InterPro" id="IPR022790">
    <property type="entry name" value="GH26_dom"/>
</dbReference>
<evidence type="ECO:0000256" key="5">
    <source>
        <dbReference type="SAM" id="SignalP"/>
    </source>
</evidence>
<feature type="active site" description="Proton donor" evidence="4">
    <location>
        <position position="133"/>
    </location>
</feature>
<feature type="signal peptide" evidence="5">
    <location>
        <begin position="1"/>
        <end position="21"/>
    </location>
</feature>
<keyword evidence="2 4" id="KW-0378">Hydrolase</keyword>
<name>A0ABV8XQ18_9DEIO</name>
<dbReference type="GO" id="GO:0016787">
    <property type="term" value="F:hydrolase activity"/>
    <property type="evidence" value="ECO:0007669"/>
    <property type="project" value="UniProtKB-KW"/>
</dbReference>
<sequence>MPLLKRWIPLLGLWLLGGAQAASCGQFGLTVNSPSVLKAVEHKVGCTFTSTRWFVDWNRPFPSAQARALLAESGRQLELSWQPRLVKVSKTKTSYVGVPYRVIAAGGYDAYVRRFARDVRATGRSVAITFAPEMNGDWGVYQLSAKNTPQDFKHAWTRLHRIFRQEKANVRWVWAPNIIYPTARASYGALYPGDAYVDEVGLDGYNWGTTHTWNRWKSFAQTFDASYRAVKALTGKPIQLGELSSVEQGGNKAEWIRDMCRQLPNYPRVRKVFWFHVLDGKVDWRLTTSTAALKAFQSCIKIKP</sequence>
<evidence type="ECO:0000313" key="7">
    <source>
        <dbReference type="EMBL" id="MFC4426315.1"/>
    </source>
</evidence>
<protein>
    <submittedName>
        <fullName evidence="7">Glycoside hydrolase family 26 protein</fullName>
    </submittedName>
</protein>
<keyword evidence="8" id="KW-1185">Reference proteome</keyword>
<dbReference type="Gene3D" id="3.20.20.80">
    <property type="entry name" value="Glycosidases"/>
    <property type="match status" value="1"/>
</dbReference>
<keyword evidence="3 4" id="KW-0326">Glycosidase</keyword>
<keyword evidence="5" id="KW-0732">Signal</keyword>
<evidence type="ECO:0000256" key="4">
    <source>
        <dbReference type="PROSITE-ProRule" id="PRU01100"/>
    </source>
</evidence>
<evidence type="ECO:0000256" key="2">
    <source>
        <dbReference type="ARBA" id="ARBA00022801"/>
    </source>
</evidence>
<comment type="similarity">
    <text evidence="1 4">Belongs to the glycosyl hydrolase 26 family.</text>
</comment>
<dbReference type="RefSeq" id="WP_380038647.1">
    <property type="nucleotide sequence ID" value="NZ_JBHSEH010000007.1"/>
</dbReference>
<gene>
    <name evidence="7" type="ORF">ACFOZ9_08810</name>
</gene>
<dbReference type="Proteomes" id="UP001595998">
    <property type="component" value="Unassembled WGS sequence"/>
</dbReference>
<feature type="active site" description="Nucleophile" evidence="4">
    <location>
        <position position="242"/>
    </location>
</feature>
<evidence type="ECO:0000259" key="6">
    <source>
        <dbReference type="PROSITE" id="PS51764"/>
    </source>
</evidence>
<dbReference type="EMBL" id="JBHSEH010000007">
    <property type="protein sequence ID" value="MFC4426315.1"/>
    <property type="molecule type" value="Genomic_DNA"/>
</dbReference>
<evidence type="ECO:0000256" key="3">
    <source>
        <dbReference type="ARBA" id="ARBA00023295"/>
    </source>
</evidence>
<dbReference type="PANTHER" id="PTHR40079">
    <property type="entry name" value="MANNAN ENDO-1,4-BETA-MANNOSIDASE E-RELATED"/>
    <property type="match status" value="1"/>
</dbReference>